<dbReference type="GO" id="GO:0035023">
    <property type="term" value="P:regulation of Rho protein signal transduction"/>
    <property type="evidence" value="ECO:0007669"/>
    <property type="project" value="TreeGrafter"/>
</dbReference>
<feature type="domain" description="PH" evidence="12">
    <location>
        <begin position="412"/>
        <end position="514"/>
    </location>
</feature>
<name>A0AA88LRH8_CHASR</name>
<comment type="caution">
    <text evidence="14">The sequence shown here is derived from an EMBL/GenBank/DDBJ whole genome shotgun (WGS) entry which is preliminary data.</text>
</comment>
<evidence type="ECO:0000313" key="15">
    <source>
        <dbReference type="Proteomes" id="UP001187415"/>
    </source>
</evidence>
<dbReference type="SUPFAM" id="SSF48065">
    <property type="entry name" value="DBL homology domain (DH-domain)"/>
    <property type="match status" value="1"/>
</dbReference>
<dbReference type="InterPro" id="IPR001849">
    <property type="entry name" value="PH_domain"/>
</dbReference>
<evidence type="ECO:0000256" key="2">
    <source>
        <dbReference type="ARBA" id="ARBA00022490"/>
    </source>
</evidence>
<dbReference type="Pfam" id="PF00621">
    <property type="entry name" value="RhoGEF"/>
    <property type="match status" value="1"/>
</dbReference>
<keyword evidence="15" id="KW-1185">Reference proteome</keyword>
<evidence type="ECO:0000259" key="13">
    <source>
        <dbReference type="PROSITE" id="PS50010"/>
    </source>
</evidence>
<dbReference type="InterPro" id="IPR011993">
    <property type="entry name" value="PH-like_dom_sf"/>
</dbReference>
<reference evidence="14" key="1">
    <citation type="submission" date="2023-07" db="EMBL/GenBank/DDBJ databases">
        <title>Chromosome-level Genome Assembly of Striped Snakehead (Channa striata).</title>
        <authorList>
            <person name="Liu H."/>
        </authorList>
    </citation>
    <scope>NUCLEOTIDE SEQUENCE</scope>
    <source>
        <strain evidence="14">Gz</strain>
        <tissue evidence="14">Muscle</tissue>
    </source>
</reference>
<evidence type="ECO:0008006" key="16">
    <source>
        <dbReference type="Google" id="ProtNLM"/>
    </source>
</evidence>
<feature type="coiled-coil region" evidence="9">
    <location>
        <begin position="749"/>
        <end position="860"/>
    </location>
</feature>
<keyword evidence="7" id="KW-0862">Zinc</keyword>
<sequence length="1069" mass="121508">MPRATAGGSARPRLLLLLLPAPPAGLHSTPSPPPDRCTCRRSRGIFAASVSRWELLRDAAVNGRSGPQQVACFLFEGLHDCDPKEHSAQPTSSSYYNTSPRFSPAQMDEVDVLRLKLPSEDFVSLSSALAEPINLEDSHYVWLRSEIDVDSQGLEAESWSTAVDQNYMKSLNKEVVKRQDVIYELMQTEMHHVRTLKILQYIYMHELRKSQLIEEAKLERLFPGVEGLLSLHQHFLNCLKERLMQCQEEGSPNYQITKLGDVLISQFSDYLGESMMQSYGFFCSHHNDAISFYKELLQSNKKFQTLKQKIGQLPLVRRLGFPECFLLVTQRITKYPVLVERIIENTEADTGEYQSLIQGLALIKDTISKVNDQVREYEKVARLSQRLEPKSQGRLKDGQVFRREDLMQGHRFLLLEGTVSWKSSTKQKDVYAVLLSDMLLLLQEKDQKLVFASMDNKPSVIPLERLIVREVAHEDKAMFLISAYISNMPEMYEIHTSSREECITWMTCIWEAVNGAREDEGNHELITKLQQFQDVLKVRDEHIIQSLIEKQQIFAALYETVMEQEAPHKGLLLRGDPTDLCLGETLLNKAIEEAQNLQTLLFLTTKRPDVMDESDMQGGPLKQAETFVGADSDSGANTRKDTGAAERPCSSELSPVNVSHTATDPQPPEIDYCDGLEQSADGETFPTPNCRPSSRHVPRGEMWDRVTKLAQCLYSLKAVIAQQDSQIELQHAFQSKIHQPSRQYSVLLEQEKRRNLKKHKEELANLQKLQAQHREEQQCWETEREQQRIQIETLEAQVQQRREECQRWEEKLMEQSAALERQKEEHQQNLERLRESVKAVEKKEERLTQEMERLAKSQEKYTKYLSMINTGYPNYDDAAQFSSVSSVVNGSPSSVFPVKPQLTWNTTSDVTELPPKVPPRKESILTQRANSDRPAQPVSAKNQVQNHSGVQQQIPTKLAAPAKGKDKGPKTKKSHQRTHSAASIDVNQVLPIRVTGKEGGSLRSTRSPTPQRIYQSDLFVPAGSAQSVKTSQSFSTHKRNMSTGESSPPVPPPFPKDVIKTGKEKVIFL</sequence>
<keyword evidence="8 9" id="KW-0175">Coiled coil</keyword>
<feature type="compositionally biased region" description="Polar residues" evidence="10">
    <location>
        <begin position="651"/>
        <end position="664"/>
    </location>
</feature>
<dbReference type="GO" id="GO:0005737">
    <property type="term" value="C:cytoplasm"/>
    <property type="evidence" value="ECO:0007669"/>
    <property type="project" value="UniProtKB-SubCell"/>
</dbReference>
<keyword evidence="11" id="KW-0732">Signal</keyword>
<dbReference type="InterPro" id="IPR041020">
    <property type="entry name" value="PH_16"/>
</dbReference>
<keyword evidence="6" id="KW-0863">Zinc-finger</keyword>
<feature type="compositionally biased region" description="Polar residues" evidence="10">
    <location>
        <begin position="1024"/>
        <end position="1046"/>
    </location>
</feature>
<evidence type="ECO:0000256" key="10">
    <source>
        <dbReference type="SAM" id="MobiDB-lite"/>
    </source>
</evidence>
<dbReference type="InterPro" id="IPR000219">
    <property type="entry name" value="DH_dom"/>
</dbReference>
<evidence type="ECO:0000256" key="4">
    <source>
        <dbReference type="ARBA" id="ARBA00022658"/>
    </source>
</evidence>
<keyword evidence="2" id="KW-0963">Cytoplasm</keyword>
<dbReference type="Gene3D" id="2.30.29.30">
    <property type="entry name" value="Pleckstrin-homology domain (PH domain)/Phosphotyrosine-binding domain (PTB)"/>
    <property type="match status" value="1"/>
</dbReference>
<dbReference type="GO" id="GO:0005085">
    <property type="term" value="F:guanyl-nucleotide exchange factor activity"/>
    <property type="evidence" value="ECO:0007669"/>
    <property type="project" value="UniProtKB-KW"/>
</dbReference>
<keyword evidence="4" id="KW-0344">Guanine-nucleotide releasing factor</keyword>
<dbReference type="InterPro" id="IPR051632">
    <property type="entry name" value="Rho_GEF"/>
</dbReference>
<dbReference type="CDD" id="cd00160">
    <property type="entry name" value="RhoGEF"/>
    <property type="match status" value="1"/>
</dbReference>
<evidence type="ECO:0000313" key="14">
    <source>
        <dbReference type="EMBL" id="KAK2822631.1"/>
    </source>
</evidence>
<dbReference type="GO" id="GO:0008270">
    <property type="term" value="F:zinc ion binding"/>
    <property type="evidence" value="ECO:0007669"/>
    <property type="project" value="UniProtKB-KW"/>
</dbReference>
<feature type="region of interest" description="Disordered" evidence="10">
    <location>
        <begin position="907"/>
        <end position="987"/>
    </location>
</feature>
<feature type="signal peptide" evidence="11">
    <location>
        <begin position="1"/>
        <end position="28"/>
    </location>
</feature>
<dbReference type="AlphaFoldDB" id="A0AA88LRH8"/>
<comment type="subcellular location">
    <subcellularLocation>
        <location evidence="1">Cytoplasm</location>
    </subcellularLocation>
</comment>
<evidence type="ECO:0000256" key="5">
    <source>
        <dbReference type="ARBA" id="ARBA00022723"/>
    </source>
</evidence>
<dbReference type="PROSITE" id="PS50003">
    <property type="entry name" value="PH_DOMAIN"/>
    <property type="match status" value="1"/>
</dbReference>
<dbReference type="SUPFAM" id="SSF50729">
    <property type="entry name" value="PH domain-like"/>
    <property type="match status" value="1"/>
</dbReference>
<dbReference type="PROSITE" id="PS50010">
    <property type="entry name" value="DH_2"/>
    <property type="match status" value="1"/>
</dbReference>
<dbReference type="PANTHER" id="PTHR13944:SF23">
    <property type="entry name" value="RHO GUANINE NUCLEOTIDE EXCHANGE FACTOR 18"/>
    <property type="match status" value="1"/>
</dbReference>
<organism evidence="14 15">
    <name type="scientific">Channa striata</name>
    <name type="common">Snakehead murrel</name>
    <name type="synonym">Ophicephalus striatus</name>
    <dbReference type="NCBI Taxonomy" id="64152"/>
    <lineage>
        <taxon>Eukaryota</taxon>
        <taxon>Metazoa</taxon>
        <taxon>Chordata</taxon>
        <taxon>Craniata</taxon>
        <taxon>Vertebrata</taxon>
        <taxon>Euteleostomi</taxon>
        <taxon>Actinopterygii</taxon>
        <taxon>Neopterygii</taxon>
        <taxon>Teleostei</taxon>
        <taxon>Neoteleostei</taxon>
        <taxon>Acanthomorphata</taxon>
        <taxon>Anabantaria</taxon>
        <taxon>Anabantiformes</taxon>
        <taxon>Channoidei</taxon>
        <taxon>Channidae</taxon>
        <taxon>Channa</taxon>
    </lineage>
</organism>
<feature type="compositionally biased region" description="Polar residues" evidence="10">
    <location>
        <begin position="939"/>
        <end position="955"/>
    </location>
</feature>
<evidence type="ECO:0000259" key="12">
    <source>
        <dbReference type="PROSITE" id="PS50003"/>
    </source>
</evidence>
<dbReference type="EMBL" id="JAUPFM010000018">
    <property type="protein sequence ID" value="KAK2822631.1"/>
    <property type="molecule type" value="Genomic_DNA"/>
</dbReference>
<dbReference type="InterPro" id="IPR035899">
    <property type="entry name" value="DBL_dom_sf"/>
</dbReference>
<dbReference type="FunFam" id="1.20.900.10:FF:000004">
    <property type="entry name" value="Rho guanine nucleotide exchange factor 2"/>
    <property type="match status" value="1"/>
</dbReference>
<dbReference type="Gene3D" id="1.20.900.10">
    <property type="entry name" value="Dbl homology (DH) domain"/>
    <property type="match status" value="1"/>
</dbReference>
<dbReference type="SMART" id="SM00233">
    <property type="entry name" value="PH"/>
    <property type="match status" value="1"/>
</dbReference>
<evidence type="ECO:0000256" key="8">
    <source>
        <dbReference type="ARBA" id="ARBA00023054"/>
    </source>
</evidence>
<feature type="domain" description="DH" evidence="13">
    <location>
        <begin position="177"/>
        <end position="373"/>
    </location>
</feature>
<evidence type="ECO:0000256" key="7">
    <source>
        <dbReference type="ARBA" id="ARBA00022833"/>
    </source>
</evidence>
<dbReference type="Pfam" id="PF17838">
    <property type="entry name" value="PH_16"/>
    <property type="match status" value="1"/>
</dbReference>
<evidence type="ECO:0000256" key="6">
    <source>
        <dbReference type="ARBA" id="ARBA00022771"/>
    </source>
</evidence>
<feature type="region of interest" description="Disordered" evidence="10">
    <location>
        <begin position="1022"/>
        <end position="1061"/>
    </location>
</feature>
<evidence type="ECO:0000256" key="9">
    <source>
        <dbReference type="SAM" id="Coils"/>
    </source>
</evidence>
<evidence type="ECO:0000256" key="11">
    <source>
        <dbReference type="SAM" id="SignalP"/>
    </source>
</evidence>
<keyword evidence="5" id="KW-0479">Metal-binding</keyword>
<dbReference type="GO" id="GO:0005886">
    <property type="term" value="C:plasma membrane"/>
    <property type="evidence" value="ECO:0007669"/>
    <property type="project" value="TreeGrafter"/>
</dbReference>
<evidence type="ECO:0000256" key="3">
    <source>
        <dbReference type="ARBA" id="ARBA00022553"/>
    </source>
</evidence>
<dbReference type="SMART" id="SM00325">
    <property type="entry name" value="RhoGEF"/>
    <property type="match status" value="1"/>
</dbReference>
<feature type="region of interest" description="Disordered" evidence="10">
    <location>
        <begin position="630"/>
        <end position="667"/>
    </location>
</feature>
<dbReference type="Proteomes" id="UP001187415">
    <property type="component" value="Unassembled WGS sequence"/>
</dbReference>
<protein>
    <recommendedName>
        <fullName evidence="16">Rho guanine nucleotide exchange factor 18</fullName>
    </recommendedName>
</protein>
<accession>A0AA88LRH8</accession>
<gene>
    <name evidence="14" type="ORF">Q5P01_022696</name>
</gene>
<keyword evidence="3" id="KW-0597">Phosphoprotein</keyword>
<proteinExistence type="predicted"/>
<dbReference type="PANTHER" id="PTHR13944">
    <property type="entry name" value="AGAP007712-PA"/>
    <property type="match status" value="1"/>
</dbReference>
<evidence type="ECO:0000256" key="1">
    <source>
        <dbReference type="ARBA" id="ARBA00004496"/>
    </source>
</evidence>
<feature type="chain" id="PRO_5041646734" description="Rho guanine nucleotide exchange factor 18" evidence="11">
    <location>
        <begin position="29"/>
        <end position="1069"/>
    </location>
</feature>